<accession>A0A934SAF1</accession>
<feature type="compositionally biased region" description="Pro residues" evidence="2">
    <location>
        <begin position="365"/>
        <end position="387"/>
    </location>
</feature>
<dbReference type="InterPro" id="IPR022385">
    <property type="entry name" value="Rhs_assc_core"/>
</dbReference>
<dbReference type="InterPro" id="IPR050708">
    <property type="entry name" value="T6SS_VgrG/RHS"/>
</dbReference>
<protein>
    <recommendedName>
        <fullName evidence="3">Teneurin-like YD-shell domain-containing protein</fullName>
    </recommendedName>
</protein>
<dbReference type="Pfam" id="PF25023">
    <property type="entry name" value="TEN_YD-shell"/>
    <property type="match status" value="1"/>
</dbReference>
<dbReference type="InterPro" id="IPR056823">
    <property type="entry name" value="TEN-like_YD-shell"/>
</dbReference>
<evidence type="ECO:0000256" key="1">
    <source>
        <dbReference type="ARBA" id="ARBA00022737"/>
    </source>
</evidence>
<comment type="caution">
    <text evidence="4">The sequence shown here is derived from an EMBL/GenBank/DDBJ whole genome shotgun (WGS) entry which is preliminary data.</text>
</comment>
<dbReference type="PRINTS" id="PR00394">
    <property type="entry name" value="RHSPROTEIN"/>
</dbReference>
<reference evidence="4" key="1">
    <citation type="submission" date="2021-01" db="EMBL/GenBank/DDBJ databases">
        <title>Modified the classification status of verrucomicrobia.</title>
        <authorList>
            <person name="Feng X."/>
        </authorList>
    </citation>
    <scope>NUCLEOTIDE SEQUENCE</scope>
    <source>
        <strain evidence="4">KCTC 22041</strain>
    </source>
</reference>
<dbReference type="NCBIfam" id="TIGR03696">
    <property type="entry name" value="Rhs_assc_core"/>
    <property type="match status" value="1"/>
</dbReference>
<proteinExistence type="predicted"/>
<sequence>MLYIYDGWNPVAIGTRTGTASSMGAMSLKWTNLWGPDMGSSGKVSESADFRAAGGLGGLHASSYYSSSTTTPDTHIVPSYDANGNILAWTSHTRALVRQNDYDPLGNLVMKRSLLSGVPDFGFSTKFQDTESGLLYYGYRYYDPATGRWPSRDPIEERGGMNLYGFLGNDGVNWMDSLGLIAGSTDLPKGKDIAATWQDAGRVPFAGENYRAMGHHTYTVRVECSCGDAEIKCDVTGVGEIRLNNSWVKPDGIMKGGGPATWEGVYGHEQMHIDAAQKAAMGVERAIRSMTSQENTIRYAKLVEFAFQVQMNAVLYASKGHSSDSKSPLPADGTGYPPRPGSRNLPPKPVEGEAPGTTPNDYPYPQLPPEGPIGSPPPLRPLPPFLK</sequence>
<feature type="region of interest" description="Disordered" evidence="2">
    <location>
        <begin position="319"/>
        <end position="387"/>
    </location>
</feature>
<evidence type="ECO:0000313" key="4">
    <source>
        <dbReference type="EMBL" id="MBK1883846.1"/>
    </source>
</evidence>
<evidence type="ECO:0000259" key="3">
    <source>
        <dbReference type="Pfam" id="PF25023"/>
    </source>
</evidence>
<dbReference type="Gene3D" id="2.180.10.10">
    <property type="entry name" value="RHS repeat-associated core"/>
    <property type="match status" value="1"/>
</dbReference>
<evidence type="ECO:0000313" key="5">
    <source>
        <dbReference type="Proteomes" id="UP000603141"/>
    </source>
</evidence>
<keyword evidence="5" id="KW-1185">Reference proteome</keyword>
<dbReference type="AlphaFoldDB" id="A0A934SAF1"/>
<gene>
    <name evidence="4" type="ORF">JIN85_15620</name>
</gene>
<evidence type="ECO:0000256" key="2">
    <source>
        <dbReference type="SAM" id="MobiDB-lite"/>
    </source>
</evidence>
<name>A0A934SAF1_9BACT</name>
<keyword evidence="1" id="KW-0677">Repeat</keyword>
<dbReference type="Proteomes" id="UP000603141">
    <property type="component" value="Unassembled WGS sequence"/>
</dbReference>
<dbReference type="PANTHER" id="PTHR32305:SF15">
    <property type="entry name" value="PROTEIN RHSA-RELATED"/>
    <property type="match status" value="1"/>
</dbReference>
<dbReference type="EMBL" id="JAENIJ010000029">
    <property type="protein sequence ID" value="MBK1883846.1"/>
    <property type="molecule type" value="Genomic_DNA"/>
</dbReference>
<dbReference type="PANTHER" id="PTHR32305">
    <property type="match status" value="1"/>
</dbReference>
<feature type="domain" description="Teneurin-like YD-shell" evidence="3">
    <location>
        <begin position="81"/>
        <end position="169"/>
    </location>
</feature>
<organism evidence="4 5">
    <name type="scientific">Luteolibacter pohnpeiensis</name>
    <dbReference type="NCBI Taxonomy" id="454153"/>
    <lineage>
        <taxon>Bacteria</taxon>
        <taxon>Pseudomonadati</taxon>
        <taxon>Verrucomicrobiota</taxon>
        <taxon>Verrucomicrobiia</taxon>
        <taxon>Verrucomicrobiales</taxon>
        <taxon>Verrucomicrobiaceae</taxon>
        <taxon>Luteolibacter</taxon>
    </lineage>
</organism>